<organism evidence="2 3">
    <name type="scientific">Solicola gregarius</name>
    <dbReference type="NCBI Taxonomy" id="2908642"/>
    <lineage>
        <taxon>Bacteria</taxon>
        <taxon>Bacillati</taxon>
        <taxon>Actinomycetota</taxon>
        <taxon>Actinomycetes</taxon>
        <taxon>Propionibacteriales</taxon>
        <taxon>Nocardioidaceae</taxon>
        <taxon>Solicola</taxon>
    </lineage>
</organism>
<proteinExistence type="predicted"/>
<dbReference type="InterPro" id="IPR057744">
    <property type="entry name" value="OTAase-like"/>
</dbReference>
<dbReference type="InterPro" id="IPR051781">
    <property type="entry name" value="Metallo-dep_Hydrolase"/>
</dbReference>
<gene>
    <name evidence="2" type="ORF">L0C25_11610</name>
</gene>
<dbReference type="CDD" id="cd01299">
    <property type="entry name" value="Met_dep_hydrolase_A"/>
    <property type="match status" value="1"/>
</dbReference>
<dbReference type="RefSeq" id="WP_271636657.1">
    <property type="nucleotide sequence ID" value="NZ_CP094970.1"/>
</dbReference>
<dbReference type="Gene3D" id="3.20.20.140">
    <property type="entry name" value="Metal-dependent hydrolases"/>
    <property type="match status" value="1"/>
</dbReference>
<dbReference type="Gene3D" id="2.30.40.10">
    <property type="entry name" value="Urease, subunit C, domain 1"/>
    <property type="match status" value="1"/>
</dbReference>
<dbReference type="Pfam" id="PF01979">
    <property type="entry name" value="Amidohydro_1"/>
    <property type="match status" value="1"/>
</dbReference>
<dbReference type="SUPFAM" id="SSF51556">
    <property type="entry name" value="Metallo-dependent hydrolases"/>
    <property type="match status" value="1"/>
</dbReference>
<dbReference type="InterPro" id="IPR006680">
    <property type="entry name" value="Amidohydro-rel"/>
</dbReference>
<evidence type="ECO:0000313" key="2">
    <source>
        <dbReference type="EMBL" id="UYM07682.1"/>
    </source>
</evidence>
<name>A0AA46TMJ5_9ACTN</name>
<dbReference type="KEGG" id="sgrg:L0C25_11610"/>
<reference evidence="2" key="1">
    <citation type="submission" date="2022-01" db="EMBL/GenBank/DDBJ databases">
        <title>Nocardioidaceae gen. sp. A5X3R13.</title>
        <authorList>
            <person name="Lopez Marin M.A."/>
            <person name="Uhlik O."/>
        </authorList>
    </citation>
    <scope>NUCLEOTIDE SEQUENCE</scope>
    <source>
        <strain evidence="2">A5X3R13</strain>
    </source>
</reference>
<evidence type="ECO:0000259" key="1">
    <source>
        <dbReference type="Pfam" id="PF01979"/>
    </source>
</evidence>
<accession>A0AA46TMJ5</accession>
<sequence length="395" mass="40954">MLILRDAAYWDGESDEVRRADITCGHDEIRAVHARGAAPRAADSDVELDLAGRYLLPGLIDGHAHLVWSSGQDPAETVEADGEQLTVLRAAMHAREHLAAGVTTIADLGSNWDIAISVARAIETGVFDGPTVIAAGRTVIMTGGHDPFWGVASDGVDAVVRAVRGQAFRGAGIIKTAATGGVYGRPKGEDVHDGELSYPELAALAGEAHRRGLKVAAHALGTEGIRDAVRAGIDIIEHGVFLDDALVGDMVQRGTYLCPTVAIYRSIADAATTGSAPAYATRKAERVVDAHRTSVAKALEAGIPLVAGTDAGSPGMPHGNLVAELEALVDCGVPVVTALRAATSTAADALGRPELGRVRPGASADLVVTDRNPFEGVDALRAPTTVIRSGQVIRP</sequence>
<dbReference type="PANTHER" id="PTHR43135:SF3">
    <property type="entry name" value="ALPHA-D-RIBOSE 1-METHYLPHOSPHONATE 5-TRIPHOSPHATE DIPHOSPHATASE"/>
    <property type="match status" value="1"/>
</dbReference>
<dbReference type="InterPro" id="IPR011059">
    <property type="entry name" value="Metal-dep_hydrolase_composite"/>
</dbReference>
<feature type="domain" description="Amidohydrolase-related" evidence="1">
    <location>
        <begin position="54"/>
        <end position="392"/>
    </location>
</feature>
<keyword evidence="3" id="KW-1185">Reference proteome</keyword>
<dbReference type="Proteomes" id="UP001164390">
    <property type="component" value="Chromosome"/>
</dbReference>
<dbReference type="PANTHER" id="PTHR43135">
    <property type="entry name" value="ALPHA-D-RIBOSE 1-METHYLPHOSPHONATE 5-TRIPHOSPHATE DIPHOSPHATASE"/>
    <property type="match status" value="1"/>
</dbReference>
<dbReference type="InterPro" id="IPR032466">
    <property type="entry name" value="Metal_Hydrolase"/>
</dbReference>
<protein>
    <submittedName>
        <fullName evidence="2">Amidohydrolase family protein</fullName>
    </submittedName>
</protein>
<evidence type="ECO:0000313" key="3">
    <source>
        <dbReference type="Proteomes" id="UP001164390"/>
    </source>
</evidence>
<dbReference type="EMBL" id="CP094970">
    <property type="protein sequence ID" value="UYM07682.1"/>
    <property type="molecule type" value="Genomic_DNA"/>
</dbReference>
<dbReference type="AlphaFoldDB" id="A0AA46TMJ5"/>
<dbReference type="GO" id="GO:0016810">
    <property type="term" value="F:hydrolase activity, acting on carbon-nitrogen (but not peptide) bonds"/>
    <property type="evidence" value="ECO:0007669"/>
    <property type="project" value="InterPro"/>
</dbReference>
<dbReference type="SUPFAM" id="SSF51338">
    <property type="entry name" value="Composite domain of metallo-dependent hydrolases"/>
    <property type="match status" value="1"/>
</dbReference>